<dbReference type="GO" id="GO:0005886">
    <property type="term" value="C:plasma membrane"/>
    <property type="evidence" value="ECO:0007669"/>
    <property type="project" value="TreeGrafter"/>
</dbReference>
<proteinExistence type="predicted"/>
<dbReference type="SUPFAM" id="SSF55073">
    <property type="entry name" value="Nucleotide cyclase"/>
    <property type="match status" value="1"/>
</dbReference>
<name>A0A7X0JNZ7_9HYPH</name>
<dbReference type="InterPro" id="IPR054327">
    <property type="entry name" value="His-kinase-like_sensor"/>
</dbReference>
<dbReference type="SUPFAM" id="SSF55785">
    <property type="entry name" value="PYP-like sensor domain (PAS domain)"/>
    <property type="match status" value="1"/>
</dbReference>
<dbReference type="InterPro" id="IPR029787">
    <property type="entry name" value="Nucleotide_cyclase"/>
</dbReference>
<gene>
    <name evidence="6" type="ORF">F4695_003880</name>
</gene>
<dbReference type="GO" id="GO:1902201">
    <property type="term" value="P:negative regulation of bacterial-type flagellum-dependent cell motility"/>
    <property type="evidence" value="ECO:0007669"/>
    <property type="project" value="TreeGrafter"/>
</dbReference>
<dbReference type="NCBIfam" id="TIGR00229">
    <property type="entry name" value="sensory_box"/>
    <property type="match status" value="1"/>
</dbReference>
<dbReference type="InterPro" id="IPR029016">
    <property type="entry name" value="GAF-like_dom_sf"/>
</dbReference>
<comment type="caution">
    <text evidence="6">The sequence shown here is derived from an EMBL/GenBank/DDBJ whole genome shotgun (WGS) entry which is preliminary data.</text>
</comment>
<keyword evidence="3" id="KW-0812">Transmembrane</keyword>
<comment type="catalytic activity">
    <reaction evidence="2">
        <text>2 GTP = 3',3'-c-di-GMP + 2 diphosphate</text>
        <dbReference type="Rhea" id="RHEA:24898"/>
        <dbReference type="ChEBI" id="CHEBI:33019"/>
        <dbReference type="ChEBI" id="CHEBI:37565"/>
        <dbReference type="ChEBI" id="CHEBI:58805"/>
        <dbReference type="EC" id="2.7.7.65"/>
    </reaction>
</comment>
<dbReference type="Proteomes" id="UP000585437">
    <property type="component" value="Unassembled WGS sequence"/>
</dbReference>
<dbReference type="FunFam" id="3.30.70.270:FF:000001">
    <property type="entry name" value="Diguanylate cyclase domain protein"/>
    <property type="match status" value="1"/>
</dbReference>
<dbReference type="CDD" id="cd01949">
    <property type="entry name" value="GGDEF"/>
    <property type="match status" value="1"/>
</dbReference>
<keyword evidence="3" id="KW-0472">Membrane</keyword>
<dbReference type="InterPro" id="IPR013655">
    <property type="entry name" value="PAS_fold_3"/>
</dbReference>
<dbReference type="Gene3D" id="3.30.450.40">
    <property type="match status" value="1"/>
</dbReference>
<sequence length="780" mass="85253">MFLRKQTQYWIFIGLLLLGFCGASAVMLTELRDDSWTTANTNAQNLLTVLSQDIENRIDVYDDAIKSVASKLEQGQLGDLSPALQQSLLFDQVLKKPYFSSLLVLDSVGNVVRDAGAFPARTDNFSDRAYFQVHAAGQASGLYISSPFRRRLTGEDQVVALSRRMNGPDWRFNGVVVGTLTLSYFRSLFESANLNENDAINLFSQNGVLLMRSPFSPDQIGRDLSGSENVRRFQASESGAFSGTAAIDGITRLYNFKKVGSLPLILNVALSHDDIWSGWRRQAITIVAILALLCTLAGALALTVRREFNRRAQAEARTRESETQYRLLADHATDLIIRLDSELTRLYVSPASREMLGTDPSELVGKAASGVIHSEDWPRVENVALEARTTGIPVEAVYRLRHKAGHYVWVEGRYRYVAEDDGFIVVLRDISKRKAAEGELEIAHAELARRANTDGLTGLANRRRFDEKLDEACEKAVGLDASLSLLLIDVDRFKLFNDTYGHQAGDECLRQVARAVKANASTGSLCARYGGEEIAVILPETDECVAHQVGERIRAAVAALQIPHLASDSGSVTISVGAATVARPAIQNGAELVREADRLLYEAKRTGRNRVLSAASPEMIARSPVLVNEEKRLAAVVDLLRRTAGKGDELNLIARGAAQLMGTPIGFVSIVGQDELTMVGRHGIDVEKVPRDIGFCSYTIVGSETFVINDVHADQRFKNNPLAQGPNGLRFYAGAPLIDPTTGQTVGAVCVADFKPREATSDAERNLLANLSCVATDELS</sequence>
<dbReference type="InterPro" id="IPR043128">
    <property type="entry name" value="Rev_trsase/Diguanyl_cyclase"/>
</dbReference>
<dbReference type="Pfam" id="PF01590">
    <property type="entry name" value="GAF"/>
    <property type="match status" value="1"/>
</dbReference>
<dbReference type="SMART" id="SM00091">
    <property type="entry name" value="PAS"/>
    <property type="match status" value="1"/>
</dbReference>
<dbReference type="PROSITE" id="PS50887">
    <property type="entry name" value="GGDEF"/>
    <property type="match status" value="1"/>
</dbReference>
<organism evidence="6 7">
    <name type="scientific">Rhizobium soli</name>
    <dbReference type="NCBI Taxonomy" id="424798"/>
    <lineage>
        <taxon>Bacteria</taxon>
        <taxon>Pseudomonadati</taxon>
        <taxon>Pseudomonadota</taxon>
        <taxon>Alphaproteobacteria</taxon>
        <taxon>Hyphomicrobiales</taxon>
        <taxon>Rhizobiaceae</taxon>
        <taxon>Rhizobium/Agrobacterium group</taxon>
        <taxon>Rhizobium</taxon>
    </lineage>
</organism>
<feature type="domain" description="GGDEF" evidence="5">
    <location>
        <begin position="481"/>
        <end position="616"/>
    </location>
</feature>
<evidence type="ECO:0000313" key="6">
    <source>
        <dbReference type="EMBL" id="MBB6510489.1"/>
    </source>
</evidence>
<evidence type="ECO:0000256" key="2">
    <source>
        <dbReference type="ARBA" id="ARBA00034247"/>
    </source>
</evidence>
<dbReference type="SUPFAM" id="SSF55781">
    <property type="entry name" value="GAF domain-like"/>
    <property type="match status" value="1"/>
</dbReference>
<evidence type="ECO:0000256" key="1">
    <source>
        <dbReference type="ARBA" id="ARBA00012528"/>
    </source>
</evidence>
<dbReference type="InterPro" id="IPR000014">
    <property type="entry name" value="PAS"/>
</dbReference>
<evidence type="ECO:0000256" key="3">
    <source>
        <dbReference type="SAM" id="Phobius"/>
    </source>
</evidence>
<dbReference type="InterPro" id="IPR003018">
    <property type="entry name" value="GAF"/>
</dbReference>
<evidence type="ECO:0000259" key="5">
    <source>
        <dbReference type="PROSITE" id="PS50887"/>
    </source>
</evidence>
<protein>
    <recommendedName>
        <fullName evidence="1">diguanylate cyclase</fullName>
        <ecNumber evidence="1">2.7.7.65</ecNumber>
    </recommendedName>
</protein>
<dbReference type="CDD" id="cd00130">
    <property type="entry name" value="PAS"/>
    <property type="match status" value="1"/>
</dbReference>
<dbReference type="CDD" id="cd12915">
    <property type="entry name" value="PDC2_DGC_like"/>
    <property type="match status" value="1"/>
</dbReference>
<dbReference type="GO" id="GO:0052621">
    <property type="term" value="F:diguanylate cyclase activity"/>
    <property type="evidence" value="ECO:0007669"/>
    <property type="project" value="UniProtKB-EC"/>
</dbReference>
<dbReference type="EC" id="2.7.7.65" evidence="1"/>
<evidence type="ECO:0000259" key="4">
    <source>
        <dbReference type="PROSITE" id="PS50112"/>
    </source>
</evidence>
<keyword evidence="3" id="KW-1133">Transmembrane helix</keyword>
<dbReference type="NCBIfam" id="TIGR00254">
    <property type="entry name" value="GGDEF"/>
    <property type="match status" value="1"/>
</dbReference>
<dbReference type="PANTHER" id="PTHR45138:SF9">
    <property type="entry name" value="DIGUANYLATE CYCLASE DGCM-RELATED"/>
    <property type="match status" value="1"/>
</dbReference>
<dbReference type="GO" id="GO:0043709">
    <property type="term" value="P:cell adhesion involved in single-species biofilm formation"/>
    <property type="evidence" value="ECO:0007669"/>
    <property type="project" value="TreeGrafter"/>
</dbReference>
<reference evidence="6 7" key="1">
    <citation type="submission" date="2020-08" db="EMBL/GenBank/DDBJ databases">
        <title>The Agave Microbiome: Exploring the role of microbial communities in plant adaptations to desert environments.</title>
        <authorList>
            <person name="Partida-Martinez L.P."/>
        </authorList>
    </citation>
    <scope>NUCLEOTIDE SEQUENCE [LARGE SCALE GENOMIC DNA]</scope>
    <source>
        <strain evidence="6 7">AS3.12</strain>
    </source>
</reference>
<accession>A0A7X0JNZ7</accession>
<dbReference type="InterPro" id="IPR000160">
    <property type="entry name" value="GGDEF_dom"/>
</dbReference>
<dbReference type="CDD" id="cd12914">
    <property type="entry name" value="PDC1_DGC_like"/>
    <property type="match status" value="1"/>
</dbReference>
<dbReference type="InterPro" id="IPR035965">
    <property type="entry name" value="PAS-like_dom_sf"/>
</dbReference>
<dbReference type="SMART" id="SM00267">
    <property type="entry name" value="GGDEF"/>
    <property type="match status" value="1"/>
</dbReference>
<dbReference type="PROSITE" id="PS50112">
    <property type="entry name" value="PAS"/>
    <property type="match status" value="1"/>
</dbReference>
<evidence type="ECO:0000313" key="7">
    <source>
        <dbReference type="Proteomes" id="UP000585437"/>
    </source>
</evidence>
<dbReference type="Pfam" id="PF08447">
    <property type="entry name" value="PAS_3"/>
    <property type="match status" value="1"/>
</dbReference>
<dbReference type="AlphaFoldDB" id="A0A7X0JNZ7"/>
<feature type="transmembrane region" description="Helical" evidence="3">
    <location>
        <begin position="283"/>
        <end position="304"/>
    </location>
</feature>
<dbReference type="Gene3D" id="3.30.70.270">
    <property type="match status" value="1"/>
</dbReference>
<dbReference type="Gene3D" id="3.30.450.20">
    <property type="entry name" value="PAS domain"/>
    <property type="match status" value="3"/>
</dbReference>
<dbReference type="Pfam" id="PF00990">
    <property type="entry name" value="GGDEF"/>
    <property type="match status" value="1"/>
</dbReference>
<feature type="domain" description="PAS" evidence="4">
    <location>
        <begin position="321"/>
        <end position="391"/>
    </location>
</feature>
<dbReference type="EMBL" id="JACHBU010000009">
    <property type="protein sequence ID" value="MBB6510489.1"/>
    <property type="molecule type" value="Genomic_DNA"/>
</dbReference>
<dbReference type="Pfam" id="PF22588">
    <property type="entry name" value="dCache_1_like"/>
    <property type="match status" value="1"/>
</dbReference>
<dbReference type="InterPro" id="IPR050469">
    <property type="entry name" value="Diguanylate_Cyclase"/>
</dbReference>
<dbReference type="PANTHER" id="PTHR45138">
    <property type="entry name" value="REGULATORY COMPONENTS OF SENSORY TRANSDUCTION SYSTEM"/>
    <property type="match status" value="1"/>
</dbReference>
<keyword evidence="7" id="KW-1185">Reference proteome</keyword>